<proteinExistence type="predicted"/>
<reference evidence="1 2" key="1">
    <citation type="submission" date="2022-03" db="EMBL/GenBank/DDBJ databases">
        <title>Hymenobactersp. isolated from the air.</title>
        <authorList>
            <person name="Won M."/>
            <person name="Kwon S.-W."/>
        </authorList>
    </citation>
    <scope>NUCLEOTIDE SEQUENCE [LARGE SCALE GENOMIC DNA]</scope>
    <source>
        <strain evidence="1 2">KACC 22596</strain>
    </source>
</reference>
<accession>A0ABY4B6K9</accession>
<keyword evidence="2" id="KW-1185">Reference proteome</keyword>
<evidence type="ECO:0000313" key="2">
    <source>
        <dbReference type="Proteomes" id="UP000831390"/>
    </source>
</evidence>
<evidence type="ECO:0008006" key="3">
    <source>
        <dbReference type="Google" id="ProtNLM"/>
    </source>
</evidence>
<dbReference type="EMBL" id="CP094534">
    <property type="protein sequence ID" value="UOE33656.1"/>
    <property type="molecule type" value="Genomic_DNA"/>
</dbReference>
<organism evidence="1 2">
    <name type="scientific">Hymenobacter monticola</name>
    <dbReference type="NCBI Taxonomy" id="1705399"/>
    <lineage>
        <taxon>Bacteria</taxon>
        <taxon>Pseudomonadati</taxon>
        <taxon>Bacteroidota</taxon>
        <taxon>Cytophagia</taxon>
        <taxon>Cytophagales</taxon>
        <taxon>Hymenobacteraceae</taxon>
        <taxon>Hymenobacter</taxon>
    </lineage>
</organism>
<gene>
    <name evidence="1" type="ORF">MTP16_21350</name>
</gene>
<name>A0ABY4B6K9_9BACT</name>
<protein>
    <recommendedName>
        <fullName evidence="3">MORN repeat protein</fullName>
    </recommendedName>
</protein>
<sequence>MARVTAWLYFLSIATICHGQVENLKTTYPGLKTLVWAPGKTTYESFGQCTPCILETYGKDGHLYTKAVQYTDCGVGFYNEYYPNGKLKITGQHRENDTGKWSDIYARGFCWVKTGEWIFYSDTGKFLGKEYWKDGFFLKQMPEFSFNEAWKIDLVLEGNVLEKDARINMADINKLTVIPFFKNKSNNKSAYCSTLTLSATGKTQIRVEFSENGKLETDVYSLLRAKGYTDPSKISLYIITTNQIDKKQSWGQFLKFK</sequence>
<dbReference type="Proteomes" id="UP000831390">
    <property type="component" value="Chromosome"/>
</dbReference>
<dbReference type="Gene3D" id="3.90.930.1">
    <property type="match status" value="1"/>
</dbReference>
<dbReference type="RefSeq" id="WP_243513614.1">
    <property type="nucleotide sequence ID" value="NZ_CP094534.1"/>
</dbReference>
<evidence type="ECO:0000313" key="1">
    <source>
        <dbReference type="EMBL" id="UOE33656.1"/>
    </source>
</evidence>